<keyword evidence="5 10" id="KW-0812">Transmembrane</keyword>
<keyword evidence="9 10" id="KW-0472">Membrane</keyword>
<dbReference type="NCBIfam" id="TIGR00966">
    <property type="entry name" value="transloc_SecF"/>
    <property type="match status" value="1"/>
</dbReference>
<dbReference type="AlphaFoldDB" id="A0A0F9JX46"/>
<dbReference type="NCBIfam" id="TIGR00916">
    <property type="entry name" value="2A0604s01"/>
    <property type="match status" value="1"/>
</dbReference>
<evidence type="ECO:0000256" key="5">
    <source>
        <dbReference type="ARBA" id="ARBA00022692"/>
    </source>
</evidence>
<comment type="caution">
    <text evidence="12">The sequence shown here is derived from an EMBL/GenBank/DDBJ whole genome shotgun (WGS) entry which is preliminary data.</text>
</comment>
<feature type="transmembrane region" description="Helical" evidence="10">
    <location>
        <begin position="137"/>
        <end position="155"/>
    </location>
</feature>
<feature type="transmembrane region" description="Helical" evidence="10">
    <location>
        <begin position="15"/>
        <end position="33"/>
    </location>
</feature>
<organism evidence="12">
    <name type="scientific">marine sediment metagenome</name>
    <dbReference type="NCBI Taxonomy" id="412755"/>
    <lineage>
        <taxon>unclassified sequences</taxon>
        <taxon>metagenomes</taxon>
        <taxon>ecological metagenomes</taxon>
    </lineage>
</organism>
<keyword evidence="7 10" id="KW-1133">Transmembrane helix</keyword>
<dbReference type="HAMAP" id="MF_01464_B">
    <property type="entry name" value="SecF_B"/>
    <property type="match status" value="1"/>
</dbReference>
<keyword evidence="6" id="KW-0653">Protein transport</keyword>
<feature type="transmembrane region" description="Helical" evidence="10">
    <location>
        <begin position="161"/>
        <end position="183"/>
    </location>
</feature>
<dbReference type="EMBL" id="LAZR01016669">
    <property type="protein sequence ID" value="KKM03488.1"/>
    <property type="molecule type" value="Genomic_DNA"/>
</dbReference>
<dbReference type="InterPro" id="IPR022645">
    <property type="entry name" value="SecD/SecF_bac"/>
</dbReference>
<evidence type="ECO:0000256" key="9">
    <source>
        <dbReference type="ARBA" id="ARBA00023136"/>
    </source>
</evidence>
<keyword evidence="8" id="KW-0811">Translocation</keyword>
<keyword evidence="3" id="KW-0813">Transport</keyword>
<evidence type="ECO:0000256" key="4">
    <source>
        <dbReference type="ARBA" id="ARBA00022475"/>
    </source>
</evidence>
<feature type="transmembrane region" description="Helical" evidence="10">
    <location>
        <begin position="190"/>
        <end position="210"/>
    </location>
</feature>
<dbReference type="GO" id="GO:0006886">
    <property type="term" value="P:intracellular protein transport"/>
    <property type="evidence" value="ECO:0007669"/>
    <property type="project" value="InterPro"/>
</dbReference>
<protein>
    <recommendedName>
        <fullName evidence="2">Protein translocase subunit SecF</fullName>
    </recommendedName>
</protein>
<dbReference type="SUPFAM" id="SSF82866">
    <property type="entry name" value="Multidrug efflux transporter AcrB transmembrane domain"/>
    <property type="match status" value="1"/>
</dbReference>
<name>A0A0F9JX46_9ZZZZ</name>
<sequence>MLSSTNIKIIQYRKFAYILSAVIMVAGGINIAINRGLKMGIDFAGGNMIQVELQDKTVEIGEVRDVLISTGYGNNVQKIEDPGKNVYILKTLALERDNDKVIANIKKALTVKYGEDDVIFERTDLVGPRISKNLLRTSYIVGIVAIALILMYTTFRFRFRFGIAAILALIHDVLIVMSFLSFFGKEMDTFILAAILTIIGYSLNDTIVVFDRVRENLKSSKAYGEYAQTINRSINQSLSRTVITSVTTLLVLLSLYIFGGNTIRNFAFALIVGVLVGTYSSMFVASALIVDWNNWKPEKIKKS</sequence>
<feature type="transmembrane region" description="Helical" evidence="10">
    <location>
        <begin position="266"/>
        <end position="290"/>
    </location>
</feature>
<evidence type="ECO:0000256" key="2">
    <source>
        <dbReference type="ARBA" id="ARBA00015792"/>
    </source>
</evidence>
<dbReference type="PANTHER" id="PTHR30081:SF8">
    <property type="entry name" value="PROTEIN TRANSLOCASE SUBUNIT SECF"/>
    <property type="match status" value="1"/>
</dbReference>
<keyword evidence="4" id="KW-1003">Cell membrane</keyword>
<dbReference type="GO" id="GO:0015450">
    <property type="term" value="F:protein-transporting ATPase activity"/>
    <property type="evidence" value="ECO:0007669"/>
    <property type="project" value="InterPro"/>
</dbReference>
<dbReference type="InterPro" id="IPR055344">
    <property type="entry name" value="SecD_SecF_C_bact"/>
</dbReference>
<dbReference type="InterPro" id="IPR005665">
    <property type="entry name" value="SecF_bac"/>
</dbReference>
<evidence type="ECO:0000313" key="12">
    <source>
        <dbReference type="EMBL" id="KKM03488.1"/>
    </source>
</evidence>
<gene>
    <name evidence="12" type="ORF">LCGC14_1773940</name>
</gene>
<evidence type="ECO:0000256" key="10">
    <source>
        <dbReference type="SAM" id="Phobius"/>
    </source>
</evidence>
<feature type="domain" description="Protein export membrane protein SecD/SecF C-terminal" evidence="11">
    <location>
        <begin position="113"/>
        <end position="294"/>
    </location>
</feature>
<evidence type="ECO:0000256" key="7">
    <source>
        <dbReference type="ARBA" id="ARBA00022989"/>
    </source>
</evidence>
<dbReference type="InterPro" id="IPR022646">
    <property type="entry name" value="SecD/SecF_CS"/>
</dbReference>
<dbReference type="Gene3D" id="1.20.1640.10">
    <property type="entry name" value="Multidrug efflux transporter AcrB transmembrane domain"/>
    <property type="match status" value="1"/>
</dbReference>
<evidence type="ECO:0000256" key="1">
    <source>
        <dbReference type="ARBA" id="ARBA00004651"/>
    </source>
</evidence>
<feature type="transmembrane region" description="Helical" evidence="10">
    <location>
        <begin position="241"/>
        <end position="259"/>
    </location>
</feature>
<dbReference type="InterPro" id="IPR022813">
    <property type="entry name" value="SecD/SecF_arch_bac"/>
</dbReference>
<dbReference type="PRINTS" id="PR01755">
    <property type="entry name" value="SECFTRNLCASE"/>
</dbReference>
<evidence type="ECO:0000256" key="6">
    <source>
        <dbReference type="ARBA" id="ARBA00022927"/>
    </source>
</evidence>
<evidence type="ECO:0000256" key="8">
    <source>
        <dbReference type="ARBA" id="ARBA00023010"/>
    </source>
</evidence>
<proteinExistence type="inferred from homology"/>
<evidence type="ECO:0000256" key="3">
    <source>
        <dbReference type="ARBA" id="ARBA00022448"/>
    </source>
</evidence>
<reference evidence="12" key="1">
    <citation type="journal article" date="2015" name="Nature">
        <title>Complex archaea that bridge the gap between prokaryotes and eukaryotes.</title>
        <authorList>
            <person name="Spang A."/>
            <person name="Saw J.H."/>
            <person name="Jorgensen S.L."/>
            <person name="Zaremba-Niedzwiedzka K."/>
            <person name="Martijn J."/>
            <person name="Lind A.E."/>
            <person name="van Eijk R."/>
            <person name="Schleper C."/>
            <person name="Guy L."/>
            <person name="Ettema T.J."/>
        </authorList>
    </citation>
    <scope>NUCLEOTIDE SEQUENCE</scope>
</reference>
<evidence type="ECO:0000259" key="11">
    <source>
        <dbReference type="Pfam" id="PF02355"/>
    </source>
</evidence>
<dbReference type="PANTHER" id="PTHR30081">
    <property type="entry name" value="PROTEIN-EXPORT MEMBRANE PROTEIN SEC"/>
    <property type="match status" value="1"/>
</dbReference>
<dbReference type="InterPro" id="IPR048634">
    <property type="entry name" value="SecD_SecF_C"/>
</dbReference>
<dbReference type="GO" id="GO:0005886">
    <property type="term" value="C:plasma membrane"/>
    <property type="evidence" value="ECO:0007669"/>
    <property type="project" value="UniProtKB-SubCell"/>
</dbReference>
<comment type="subcellular location">
    <subcellularLocation>
        <location evidence="1">Cell membrane</location>
        <topology evidence="1">Multi-pass membrane protein</topology>
    </subcellularLocation>
</comment>
<dbReference type="Pfam" id="PF07549">
    <property type="entry name" value="Sec_GG"/>
    <property type="match status" value="1"/>
</dbReference>
<accession>A0A0F9JX46</accession>
<dbReference type="Pfam" id="PF02355">
    <property type="entry name" value="SecD_SecF_C"/>
    <property type="match status" value="1"/>
</dbReference>